<keyword evidence="6" id="KW-1185">Reference proteome</keyword>
<proteinExistence type="predicted"/>
<feature type="domain" description="Chorismate mutase" evidence="4">
    <location>
        <begin position="39"/>
        <end position="129"/>
    </location>
</feature>
<organism evidence="5 6">
    <name type="scientific">Magnetospirillum fulvum</name>
    <name type="common">Rhodospirillum fulvum</name>
    <dbReference type="NCBI Taxonomy" id="1082"/>
    <lineage>
        <taxon>Bacteria</taxon>
        <taxon>Pseudomonadati</taxon>
        <taxon>Pseudomonadota</taxon>
        <taxon>Alphaproteobacteria</taxon>
        <taxon>Rhodospirillales</taxon>
        <taxon>Rhodospirillaceae</taxon>
        <taxon>Magnetospirillum</taxon>
    </lineage>
</organism>
<dbReference type="EC" id="5.4.99.5" evidence="1"/>
<dbReference type="Gene3D" id="1.20.59.10">
    <property type="entry name" value="Chorismate mutase"/>
    <property type="match status" value="1"/>
</dbReference>
<dbReference type="GO" id="GO:0009697">
    <property type="term" value="P:salicylic acid biosynthetic process"/>
    <property type="evidence" value="ECO:0007669"/>
    <property type="project" value="TreeGrafter"/>
</dbReference>
<dbReference type="SMART" id="SM00830">
    <property type="entry name" value="CM_2"/>
    <property type="match status" value="1"/>
</dbReference>
<protein>
    <recommendedName>
        <fullName evidence="1">chorismate mutase</fullName>
        <ecNumber evidence="1">5.4.99.5</ecNumber>
    </recommendedName>
</protein>
<evidence type="ECO:0000256" key="2">
    <source>
        <dbReference type="ARBA" id="ARBA00023235"/>
    </source>
</evidence>
<accession>A0A1H6HED6</accession>
<dbReference type="Proteomes" id="UP000182983">
    <property type="component" value="Unassembled WGS sequence"/>
</dbReference>
<feature type="chain" id="PRO_5010381136" description="chorismate mutase" evidence="3">
    <location>
        <begin position="26"/>
        <end position="136"/>
    </location>
</feature>
<dbReference type="PANTHER" id="PTHR38041">
    <property type="entry name" value="CHORISMATE MUTASE"/>
    <property type="match status" value="1"/>
</dbReference>
<dbReference type="GO" id="GO:0046417">
    <property type="term" value="P:chorismate metabolic process"/>
    <property type="evidence" value="ECO:0007669"/>
    <property type="project" value="InterPro"/>
</dbReference>
<dbReference type="InterPro" id="IPR036979">
    <property type="entry name" value="CM_dom_sf"/>
</dbReference>
<evidence type="ECO:0000259" key="4">
    <source>
        <dbReference type="PROSITE" id="PS51168"/>
    </source>
</evidence>
<evidence type="ECO:0000256" key="3">
    <source>
        <dbReference type="SAM" id="SignalP"/>
    </source>
</evidence>
<evidence type="ECO:0000256" key="1">
    <source>
        <dbReference type="ARBA" id="ARBA00012404"/>
    </source>
</evidence>
<dbReference type="PROSITE" id="PS51168">
    <property type="entry name" value="CHORISMATE_MUT_2"/>
    <property type="match status" value="1"/>
</dbReference>
<dbReference type="Pfam" id="PF01817">
    <property type="entry name" value="CM_2"/>
    <property type="match status" value="1"/>
</dbReference>
<dbReference type="OrthoDB" id="514491at2"/>
<dbReference type="PANTHER" id="PTHR38041:SF1">
    <property type="entry name" value="CHORISMATE MUTASE"/>
    <property type="match status" value="1"/>
</dbReference>
<reference evidence="6" key="1">
    <citation type="submission" date="2016-10" db="EMBL/GenBank/DDBJ databases">
        <authorList>
            <person name="Varghese N."/>
            <person name="Submissions S."/>
        </authorList>
    </citation>
    <scope>NUCLEOTIDE SEQUENCE [LARGE SCALE GENOMIC DNA]</scope>
    <source>
        <strain evidence="6">DSM 13234</strain>
    </source>
</reference>
<dbReference type="AlphaFoldDB" id="A0A1H6HED6"/>
<dbReference type="InterPro" id="IPR051331">
    <property type="entry name" value="Chorismate_mutase-related"/>
</dbReference>
<dbReference type="InterPro" id="IPR036263">
    <property type="entry name" value="Chorismate_II_sf"/>
</dbReference>
<dbReference type="EMBL" id="FNWO01000005">
    <property type="protein sequence ID" value="SEH34207.1"/>
    <property type="molecule type" value="Genomic_DNA"/>
</dbReference>
<keyword evidence="2" id="KW-0413">Isomerase</keyword>
<dbReference type="GO" id="GO:0004106">
    <property type="term" value="F:chorismate mutase activity"/>
    <property type="evidence" value="ECO:0007669"/>
    <property type="project" value="UniProtKB-EC"/>
</dbReference>
<dbReference type="RefSeq" id="WP_083386690.1">
    <property type="nucleotide sequence ID" value="NZ_FNWO01000005.1"/>
</dbReference>
<keyword evidence="3" id="KW-0732">Signal</keyword>
<evidence type="ECO:0000313" key="6">
    <source>
        <dbReference type="Proteomes" id="UP000182983"/>
    </source>
</evidence>
<gene>
    <name evidence="5" type="ORF">SAMN04244559_01560</name>
</gene>
<name>A0A1H6HED6_MAGFU</name>
<sequence length="136" mass="14765">MIRHGRRYCLALVLSGILLGTGSLAAQADARPDGGKPPAVSCASLDEVRSNIDRIDKTIVPLLAERAAYVAEAAKFKSSQSTVVDVSRVERIIARVRAMAEENGADPDLIERLYRGMIETYTAFEKGVWTPPRPAP</sequence>
<dbReference type="SUPFAM" id="SSF48600">
    <property type="entry name" value="Chorismate mutase II"/>
    <property type="match status" value="1"/>
</dbReference>
<dbReference type="InterPro" id="IPR002701">
    <property type="entry name" value="CM_II_prokaryot"/>
</dbReference>
<feature type="signal peptide" evidence="3">
    <location>
        <begin position="1"/>
        <end position="25"/>
    </location>
</feature>
<evidence type="ECO:0000313" key="5">
    <source>
        <dbReference type="EMBL" id="SEH34207.1"/>
    </source>
</evidence>